<reference evidence="1" key="1">
    <citation type="journal article" date="2021" name="Proc. Natl. Acad. Sci. U.S.A.">
        <title>A Catalog of Tens of Thousands of Viruses from Human Metagenomes Reveals Hidden Associations with Chronic Diseases.</title>
        <authorList>
            <person name="Tisza M.J."/>
            <person name="Buck C.B."/>
        </authorList>
    </citation>
    <scope>NUCLEOTIDE SEQUENCE</scope>
    <source>
        <strain evidence="1">CtWuM9</strain>
    </source>
</reference>
<organism evidence="1">
    <name type="scientific">Siphoviridae sp. ctWuM9</name>
    <dbReference type="NCBI Taxonomy" id="2826364"/>
    <lineage>
        <taxon>Viruses</taxon>
        <taxon>Duplodnaviria</taxon>
        <taxon>Heunggongvirae</taxon>
        <taxon>Uroviricota</taxon>
        <taxon>Caudoviricetes</taxon>
    </lineage>
</organism>
<dbReference type="EMBL" id="BK014888">
    <property type="protein sequence ID" value="DAD80819.1"/>
    <property type="molecule type" value="Genomic_DNA"/>
</dbReference>
<accession>A0A8S5MFX8</accession>
<sequence>MSKYNQAYRIWRSEENKPVWYAVLVYLQLIRNPTFDIICYRLGIKD</sequence>
<name>A0A8S5MFX8_9CAUD</name>
<proteinExistence type="predicted"/>
<evidence type="ECO:0000313" key="1">
    <source>
        <dbReference type="EMBL" id="DAD80819.1"/>
    </source>
</evidence>
<protein>
    <submittedName>
        <fullName evidence="1">Uncharacterized protein</fullName>
    </submittedName>
</protein>